<gene>
    <name evidence="2" type="ORF">Tel_10205</name>
</gene>
<dbReference type="EMBL" id="CP013099">
    <property type="protein sequence ID" value="ALP53486.1"/>
    <property type="molecule type" value="Genomic_DNA"/>
</dbReference>
<dbReference type="STRING" id="1748243.Tel_10205"/>
<protein>
    <recommendedName>
        <fullName evidence="1">DUF7931 domain-containing protein</fullName>
    </recommendedName>
</protein>
<organism evidence="2 3">
    <name type="scientific">Candidatus Tenderia electrophaga</name>
    <dbReference type="NCBI Taxonomy" id="1748243"/>
    <lineage>
        <taxon>Bacteria</taxon>
        <taxon>Pseudomonadati</taxon>
        <taxon>Pseudomonadota</taxon>
        <taxon>Gammaproteobacteria</taxon>
        <taxon>Candidatus Tenderiales</taxon>
        <taxon>Candidatus Tenderiaceae</taxon>
        <taxon>Candidatus Tenderia</taxon>
    </lineage>
</organism>
<evidence type="ECO:0000259" key="1">
    <source>
        <dbReference type="Pfam" id="PF25559"/>
    </source>
</evidence>
<dbReference type="AlphaFoldDB" id="A0A0S2TEC2"/>
<dbReference type="KEGG" id="tee:Tel_10205"/>
<evidence type="ECO:0000313" key="3">
    <source>
        <dbReference type="Proteomes" id="UP000055136"/>
    </source>
</evidence>
<keyword evidence="3" id="KW-1185">Reference proteome</keyword>
<evidence type="ECO:0000313" key="2">
    <source>
        <dbReference type="EMBL" id="ALP53486.1"/>
    </source>
</evidence>
<dbReference type="InterPro" id="IPR057691">
    <property type="entry name" value="DUF7931"/>
</dbReference>
<proteinExistence type="predicted"/>
<dbReference type="Proteomes" id="UP000055136">
    <property type="component" value="Chromosome"/>
</dbReference>
<accession>A0A0S2TEC2</accession>
<name>A0A0S2TEC2_9GAMM</name>
<sequence>MALQLDDYILGESDELLMLDSSEDCSAAVLALTQQAKRSLDIFSHSLDRRVYNGQALYSAALKLATYSRYSQIRIILKDSTDAVKRGSRLVELSHRLSSRVLMRKPPLEYRDFAEEFVIADDVGLLRRKLATRYAGEFSFYEPLTCRQLKKFFDECWEKSAPDPDLRRLHL</sequence>
<feature type="domain" description="DUF7931" evidence="1">
    <location>
        <begin position="22"/>
        <end position="169"/>
    </location>
</feature>
<reference evidence="2" key="1">
    <citation type="submission" date="2015-10" db="EMBL/GenBank/DDBJ databases">
        <title>Description of Candidatus Tenderia electrophaga gen. nov, sp. nov., an Uncultivated Electroautotroph from a Biocathode Enrichment.</title>
        <authorList>
            <person name="Eddie B.J."/>
            <person name="Malanoski A.P."/>
            <person name="Wang Z."/>
            <person name="Hall R.J."/>
            <person name="Oh S.D."/>
            <person name="Heiner C."/>
            <person name="Lin B."/>
            <person name="Strycharz-Glaven S.M."/>
        </authorList>
    </citation>
    <scope>NUCLEOTIDE SEQUENCE [LARGE SCALE GENOMIC DNA]</scope>
    <source>
        <strain evidence="2">NRL1</strain>
    </source>
</reference>
<dbReference type="Pfam" id="PF25559">
    <property type="entry name" value="DUF7931"/>
    <property type="match status" value="1"/>
</dbReference>